<dbReference type="RefSeq" id="WP_126424229.1">
    <property type="nucleotide sequence ID" value="NZ_AP018829.1"/>
</dbReference>
<gene>
    <name evidence="1" type="ORF">EM6_3249</name>
</gene>
<reference evidence="2" key="2">
    <citation type="journal article" date="2017" name="Plant Physiol. Biochem.">
        <title>Differential oxidative and antioxidative response of duckweed Lemna minor toward plant growth promoting/inhibiting bacteria.</title>
        <authorList>
            <person name="Ishizawa H."/>
            <person name="Kuroda M."/>
            <person name="Morikawa M."/>
            <person name="Ike M."/>
        </authorList>
    </citation>
    <scope>NUCLEOTIDE SEQUENCE [LARGE SCALE GENOMIC DNA]</scope>
    <source>
        <strain evidence="2">M6</strain>
    </source>
</reference>
<dbReference type="EMBL" id="AP018829">
    <property type="protein sequence ID" value="BBF82608.1"/>
    <property type="molecule type" value="Genomic_DNA"/>
</dbReference>
<dbReference type="Gene3D" id="3.10.450.50">
    <property type="match status" value="1"/>
</dbReference>
<name>A0A3G9GD36_9CAUL</name>
<accession>A0A3G9GD36</accession>
<reference evidence="2" key="1">
    <citation type="journal article" date="2017" name="Biotechnol. Biofuels">
        <title>Evaluation of environmental bacterial communities as a factor affecting the growth of duckweed Lemna minor.</title>
        <authorList>
            <person name="Ishizawa H."/>
            <person name="Kuroda M."/>
            <person name="Morikawa M."/>
            <person name="Ike M."/>
        </authorList>
    </citation>
    <scope>NUCLEOTIDE SEQUENCE [LARGE SCALE GENOMIC DNA]</scope>
    <source>
        <strain evidence="2">M6</strain>
    </source>
</reference>
<dbReference type="GeneID" id="39467987"/>
<proteinExistence type="predicted"/>
<dbReference type="OrthoDB" id="8849037at2"/>
<dbReference type="Proteomes" id="UP000278756">
    <property type="component" value="Plasmid pASEM-1"/>
</dbReference>
<geneLocation type="plasmid" evidence="2">
    <name>pasem-1 dna</name>
</geneLocation>
<evidence type="ECO:0000313" key="2">
    <source>
        <dbReference type="Proteomes" id="UP000278756"/>
    </source>
</evidence>
<sequence length="59" mass="6710">MEEAPLRKRLGWGPVPQVVVDIFRIEDGKLAEHWDVIHEEIFTEKTISGEAMFSETVAA</sequence>
<evidence type="ECO:0008006" key="3">
    <source>
        <dbReference type="Google" id="ProtNLM"/>
    </source>
</evidence>
<protein>
    <recommendedName>
        <fullName evidence="3">SnoaL-like domain-containing protein</fullName>
    </recommendedName>
</protein>
<organism evidence="1 2">
    <name type="scientific">Asticcacaulis excentricus</name>
    <dbReference type="NCBI Taxonomy" id="78587"/>
    <lineage>
        <taxon>Bacteria</taxon>
        <taxon>Pseudomonadati</taxon>
        <taxon>Pseudomonadota</taxon>
        <taxon>Alphaproteobacteria</taxon>
        <taxon>Caulobacterales</taxon>
        <taxon>Caulobacteraceae</taxon>
        <taxon>Asticcacaulis</taxon>
    </lineage>
</organism>
<keyword evidence="1" id="KW-0614">Plasmid</keyword>
<evidence type="ECO:0000313" key="1">
    <source>
        <dbReference type="EMBL" id="BBF82608.1"/>
    </source>
</evidence>
<dbReference type="InterPro" id="IPR032710">
    <property type="entry name" value="NTF2-like_dom_sf"/>
</dbReference>
<dbReference type="SUPFAM" id="SSF54427">
    <property type="entry name" value="NTF2-like"/>
    <property type="match status" value="1"/>
</dbReference>
<dbReference type="AlphaFoldDB" id="A0A3G9GD36"/>